<dbReference type="SUPFAM" id="SSF52047">
    <property type="entry name" value="RNI-like"/>
    <property type="match status" value="1"/>
</dbReference>
<organism evidence="2 3">
    <name type="scientific">Mortierella polycephala</name>
    <dbReference type="NCBI Taxonomy" id="41804"/>
    <lineage>
        <taxon>Eukaryota</taxon>
        <taxon>Fungi</taxon>
        <taxon>Fungi incertae sedis</taxon>
        <taxon>Mucoromycota</taxon>
        <taxon>Mortierellomycotina</taxon>
        <taxon>Mortierellomycetes</taxon>
        <taxon>Mortierellales</taxon>
        <taxon>Mortierellaceae</taxon>
        <taxon>Mortierella</taxon>
    </lineage>
</organism>
<evidence type="ECO:0000256" key="1">
    <source>
        <dbReference type="SAM" id="MobiDB-lite"/>
    </source>
</evidence>
<proteinExistence type="predicted"/>
<dbReference type="InterPro" id="IPR032675">
    <property type="entry name" value="LRR_dom_sf"/>
</dbReference>
<gene>
    <name evidence="2" type="ORF">BG011_007094</name>
</gene>
<dbReference type="OrthoDB" id="2448069at2759"/>
<name>A0A9P6PUF9_9FUNG</name>
<protein>
    <recommendedName>
        <fullName evidence="4">F-box domain-containing protein</fullName>
    </recommendedName>
</protein>
<dbReference type="Proteomes" id="UP000726737">
    <property type="component" value="Unassembled WGS sequence"/>
</dbReference>
<keyword evidence="3" id="KW-1185">Reference proteome</keyword>
<reference evidence="2" key="1">
    <citation type="journal article" date="2020" name="Fungal Divers.">
        <title>Resolving the Mortierellaceae phylogeny through synthesis of multi-gene phylogenetics and phylogenomics.</title>
        <authorList>
            <person name="Vandepol N."/>
            <person name="Liber J."/>
            <person name="Desiro A."/>
            <person name="Na H."/>
            <person name="Kennedy M."/>
            <person name="Barry K."/>
            <person name="Grigoriev I.V."/>
            <person name="Miller A.N."/>
            <person name="O'Donnell K."/>
            <person name="Stajich J.E."/>
            <person name="Bonito G."/>
        </authorList>
    </citation>
    <scope>NUCLEOTIDE SEQUENCE</scope>
    <source>
        <strain evidence="2">KOD948</strain>
    </source>
</reference>
<sequence length="688" mass="77621">MELARIPRLQTPTEKALGIPEIVQLIQEQLGRSSLVVSLQVSRLWYHVGHYLVYRTVEWSDNLEGSIVEKMILDNAHRIRTLSCMFHSQAGTNNIDATPLLHTVGVDCDVGPSQEMTTNTGDNSKGGKGIGSTMLTDTSIIHNDYDTTPSVLSCMEPLKIRVSLQRLYLKGHFDLQSSVHTVPRFAAFNIPTLTHLTIRASSNSAMDIQLVLDSATRLQHLMIQSHGIHVDSMPRHIKQVSITETYNCQERAVHQSLLSLIIQYLTISREDLEQIAARCPNLIEFQSLCNPGTLWKQQPAQQYVQQHWHQQQQTSLHYPQQSESSPQVQSTEHRSLVYAMTQSCPRIRRFLVGSQPGGFHIDLIREALVAFPNLETLGIPASDCTKVTMNALKSAQIESSSSSPRVFLTSLCIMNVCSSEKISQAIHDYLCWTPYLKEFYANNTTLYVEQAQRPQTVVESSGQESGPLEQDVAALEIDQRTSRAAPVQQRVSQDTTRDGARNDYRNIPKTRNSLSSMASTATTTEAAKTATVPIKAQAPRQWACTRLETLVVRFARLPWRNLSEPPKRSKDTFAFLAPLQNLKSLCIKEGLTLDAGREYDALQRLKGLEEVVFTTCYPIPIKSADMAWMQGQGVDGTPSQLKRVVVRRQKVNDVLEKEMRDWFKHHRPEVRLSFEQTSTCEEEYSFHH</sequence>
<feature type="compositionally biased region" description="Basic and acidic residues" evidence="1">
    <location>
        <begin position="495"/>
        <end position="506"/>
    </location>
</feature>
<evidence type="ECO:0000313" key="3">
    <source>
        <dbReference type="Proteomes" id="UP000726737"/>
    </source>
</evidence>
<evidence type="ECO:0000313" key="2">
    <source>
        <dbReference type="EMBL" id="KAG0252257.1"/>
    </source>
</evidence>
<feature type="region of interest" description="Disordered" evidence="1">
    <location>
        <begin position="483"/>
        <end position="519"/>
    </location>
</feature>
<dbReference type="Gene3D" id="3.80.10.10">
    <property type="entry name" value="Ribonuclease Inhibitor"/>
    <property type="match status" value="1"/>
</dbReference>
<dbReference type="EMBL" id="JAAAJA010000532">
    <property type="protein sequence ID" value="KAG0252257.1"/>
    <property type="molecule type" value="Genomic_DNA"/>
</dbReference>
<accession>A0A9P6PUF9</accession>
<evidence type="ECO:0008006" key="4">
    <source>
        <dbReference type="Google" id="ProtNLM"/>
    </source>
</evidence>
<comment type="caution">
    <text evidence="2">The sequence shown here is derived from an EMBL/GenBank/DDBJ whole genome shotgun (WGS) entry which is preliminary data.</text>
</comment>
<dbReference type="AlphaFoldDB" id="A0A9P6PUF9"/>